<sequence length="63" mass="7562">MNPFIAIFIFVLAILVDYFWFGVDKKRWGWMKDWSKLSKVLFFSGFAVFSLLIYLGLSFKYLH</sequence>
<name>A0ABW4MKH2_9BACI</name>
<evidence type="ECO:0000313" key="3">
    <source>
        <dbReference type="Proteomes" id="UP001597227"/>
    </source>
</evidence>
<reference evidence="3" key="1">
    <citation type="journal article" date="2019" name="Int. J. Syst. Evol. Microbiol.">
        <title>The Global Catalogue of Microorganisms (GCM) 10K type strain sequencing project: providing services to taxonomists for standard genome sequencing and annotation.</title>
        <authorList>
            <consortium name="The Broad Institute Genomics Platform"/>
            <consortium name="The Broad Institute Genome Sequencing Center for Infectious Disease"/>
            <person name="Wu L."/>
            <person name="Ma J."/>
        </authorList>
    </citation>
    <scope>NUCLEOTIDE SEQUENCE [LARGE SCALE GENOMIC DNA]</scope>
    <source>
        <strain evidence="3">CCUG 15531</strain>
    </source>
</reference>
<gene>
    <name evidence="2" type="ORF">ACFSFW_07510</name>
</gene>
<keyword evidence="1" id="KW-0812">Transmembrane</keyword>
<organism evidence="2 3">
    <name type="scientific">Fredinandcohnia salidurans</name>
    <dbReference type="NCBI Taxonomy" id="2595041"/>
    <lineage>
        <taxon>Bacteria</taxon>
        <taxon>Bacillati</taxon>
        <taxon>Bacillota</taxon>
        <taxon>Bacilli</taxon>
        <taxon>Bacillales</taxon>
        <taxon>Bacillaceae</taxon>
        <taxon>Fredinandcohnia</taxon>
    </lineage>
</organism>
<evidence type="ECO:0000256" key="1">
    <source>
        <dbReference type="SAM" id="Phobius"/>
    </source>
</evidence>
<proteinExistence type="predicted"/>
<accession>A0ABW4MKH2</accession>
<feature type="transmembrane region" description="Helical" evidence="1">
    <location>
        <begin position="41"/>
        <end position="62"/>
    </location>
</feature>
<keyword evidence="1" id="KW-0472">Membrane</keyword>
<feature type="transmembrane region" description="Helical" evidence="1">
    <location>
        <begin position="5"/>
        <end position="21"/>
    </location>
</feature>
<comment type="caution">
    <text evidence="2">The sequence shown here is derived from an EMBL/GenBank/DDBJ whole genome shotgun (WGS) entry which is preliminary data.</text>
</comment>
<protein>
    <submittedName>
        <fullName evidence="2">Uncharacterized protein</fullName>
    </submittedName>
</protein>
<dbReference type="Proteomes" id="UP001597227">
    <property type="component" value="Unassembled WGS sequence"/>
</dbReference>
<keyword evidence="1" id="KW-1133">Transmembrane helix</keyword>
<dbReference type="RefSeq" id="WP_388036755.1">
    <property type="nucleotide sequence ID" value="NZ_JBHUEK010000010.1"/>
</dbReference>
<evidence type="ECO:0000313" key="2">
    <source>
        <dbReference type="EMBL" id="MFD1778512.1"/>
    </source>
</evidence>
<dbReference type="EMBL" id="JBHUEK010000010">
    <property type="protein sequence ID" value="MFD1778512.1"/>
    <property type="molecule type" value="Genomic_DNA"/>
</dbReference>
<keyword evidence="3" id="KW-1185">Reference proteome</keyword>